<dbReference type="Proteomes" id="UP001229386">
    <property type="component" value="Chromosome"/>
</dbReference>
<dbReference type="GeneID" id="93202171"/>
<dbReference type="AlphaFoldDB" id="A0AAX3Z0T1"/>
<evidence type="ECO:0000313" key="2">
    <source>
        <dbReference type="Proteomes" id="UP001229386"/>
    </source>
</evidence>
<organism evidence="1 2">
    <name type="scientific">Enterobacter hormaechei</name>
    <dbReference type="NCBI Taxonomy" id="158836"/>
    <lineage>
        <taxon>Bacteria</taxon>
        <taxon>Pseudomonadati</taxon>
        <taxon>Pseudomonadota</taxon>
        <taxon>Gammaproteobacteria</taxon>
        <taxon>Enterobacterales</taxon>
        <taxon>Enterobacteriaceae</taxon>
        <taxon>Enterobacter</taxon>
        <taxon>Enterobacter cloacae complex</taxon>
    </lineage>
</organism>
<gene>
    <name evidence="1" type="ORF">QPR60_18325</name>
</gene>
<evidence type="ECO:0000313" key="1">
    <source>
        <dbReference type="EMBL" id="WMB10501.1"/>
    </source>
</evidence>
<name>A0AAX3Z0T1_9ENTR</name>
<proteinExistence type="predicted"/>
<sequence>MRSSNIFSGQQDDRLQRYVRQKDPTAIITFATRIPCNILFSFG</sequence>
<protein>
    <submittedName>
        <fullName evidence="1">Uncharacterized protein</fullName>
    </submittedName>
</protein>
<reference evidence="1" key="1">
    <citation type="journal article" date="2023" name="J. Antimicrob. Chemother.">
        <title>Emergence of OXA-48-producing Enterobacter hormaechei in a Swiss companion animal clinic and their genetic relationship to clinical human isolates.</title>
        <authorList>
            <person name="Dona V."/>
            <person name="Nordmann P."/>
            <person name="Kittl S."/>
            <person name="Schuller S."/>
            <person name="Bouvier M."/>
            <person name="Poirel L."/>
            <person name="Endimiani A."/>
            <person name="Perreten V."/>
        </authorList>
    </citation>
    <scope>NUCLEOTIDE SEQUENCE</scope>
    <source>
        <strain evidence="1">Ehh_25</strain>
    </source>
</reference>
<dbReference type="EMBL" id="CP126746">
    <property type="protein sequence ID" value="WMB10501.1"/>
    <property type="molecule type" value="Genomic_DNA"/>
</dbReference>
<dbReference type="RefSeq" id="WP_006811916.1">
    <property type="nucleotide sequence ID" value="NZ_CAIZUP010000020.1"/>
</dbReference>
<accession>A0AAX3Z0T1</accession>